<feature type="transmembrane region" description="Helical" evidence="6">
    <location>
        <begin position="408"/>
        <end position="426"/>
    </location>
</feature>
<evidence type="ECO:0000256" key="2">
    <source>
        <dbReference type="ARBA" id="ARBA00022692"/>
    </source>
</evidence>
<comment type="caution">
    <text evidence="8">The sequence shown here is derived from an EMBL/GenBank/DDBJ whole genome shotgun (WGS) entry which is preliminary data.</text>
</comment>
<dbReference type="OrthoDB" id="9787026at2"/>
<feature type="transmembrane region" description="Helical" evidence="6">
    <location>
        <begin position="249"/>
        <end position="267"/>
    </location>
</feature>
<dbReference type="InterPro" id="IPR011701">
    <property type="entry name" value="MFS"/>
</dbReference>
<feature type="transmembrane region" description="Helical" evidence="6">
    <location>
        <begin position="21"/>
        <end position="45"/>
    </location>
</feature>
<feature type="transmembrane region" description="Helical" evidence="6">
    <location>
        <begin position="148"/>
        <end position="167"/>
    </location>
</feature>
<feature type="transmembrane region" description="Helical" evidence="6">
    <location>
        <begin position="173"/>
        <end position="192"/>
    </location>
</feature>
<dbReference type="InterPro" id="IPR036259">
    <property type="entry name" value="MFS_trans_sf"/>
</dbReference>
<feature type="compositionally biased region" description="Low complexity" evidence="5">
    <location>
        <begin position="512"/>
        <end position="521"/>
    </location>
</feature>
<evidence type="ECO:0000256" key="6">
    <source>
        <dbReference type="SAM" id="Phobius"/>
    </source>
</evidence>
<dbReference type="GO" id="GO:0005886">
    <property type="term" value="C:plasma membrane"/>
    <property type="evidence" value="ECO:0007669"/>
    <property type="project" value="UniProtKB-SubCell"/>
</dbReference>
<dbReference type="NCBIfam" id="NF003024">
    <property type="entry name" value="PRK03893.1"/>
    <property type="match status" value="1"/>
</dbReference>
<organism evidence="8 9">
    <name type="scientific">Allonocardiopsis opalescens</name>
    <dbReference type="NCBI Taxonomy" id="1144618"/>
    <lineage>
        <taxon>Bacteria</taxon>
        <taxon>Bacillati</taxon>
        <taxon>Actinomycetota</taxon>
        <taxon>Actinomycetes</taxon>
        <taxon>Streptosporangiales</taxon>
        <taxon>Allonocardiopsis</taxon>
    </lineage>
</organism>
<keyword evidence="9" id="KW-1185">Reference proteome</keyword>
<comment type="subcellular location">
    <subcellularLocation>
        <location evidence="1">Cell membrane</location>
        <topology evidence="1">Multi-pass membrane protein</topology>
    </subcellularLocation>
</comment>
<feature type="transmembrane region" description="Helical" evidence="6">
    <location>
        <begin position="89"/>
        <end position="108"/>
    </location>
</feature>
<feature type="region of interest" description="Disordered" evidence="5">
    <location>
        <begin position="479"/>
        <end position="521"/>
    </location>
</feature>
<feature type="transmembrane region" description="Helical" evidence="6">
    <location>
        <begin position="57"/>
        <end position="77"/>
    </location>
</feature>
<feature type="transmembrane region" description="Helical" evidence="6">
    <location>
        <begin position="114"/>
        <end position="136"/>
    </location>
</feature>
<name>A0A2T0Q003_9ACTN</name>
<evidence type="ECO:0000256" key="3">
    <source>
        <dbReference type="ARBA" id="ARBA00022989"/>
    </source>
</evidence>
<evidence type="ECO:0000256" key="1">
    <source>
        <dbReference type="ARBA" id="ARBA00004651"/>
    </source>
</evidence>
<feature type="transmembrane region" description="Helical" evidence="6">
    <location>
        <begin position="274"/>
        <end position="292"/>
    </location>
</feature>
<dbReference type="InterPro" id="IPR020846">
    <property type="entry name" value="MFS_dom"/>
</dbReference>
<feature type="domain" description="Major facilitator superfamily (MFS) profile" evidence="7">
    <location>
        <begin position="23"/>
        <end position="459"/>
    </location>
</feature>
<evidence type="ECO:0000256" key="5">
    <source>
        <dbReference type="SAM" id="MobiDB-lite"/>
    </source>
</evidence>
<keyword evidence="4 6" id="KW-0472">Membrane</keyword>
<accession>A0A2T0Q003</accession>
<evidence type="ECO:0000259" key="7">
    <source>
        <dbReference type="PROSITE" id="PS50850"/>
    </source>
</evidence>
<dbReference type="GO" id="GO:0046943">
    <property type="term" value="F:carboxylic acid transmembrane transporter activity"/>
    <property type="evidence" value="ECO:0007669"/>
    <property type="project" value="TreeGrafter"/>
</dbReference>
<dbReference type="Pfam" id="PF07690">
    <property type="entry name" value="MFS_1"/>
    <property type="match status" value="1"/>
</dbReference>
<dbReference type="Gene3D" id="1.20.1250.20">
    <property type="entry name" value="MFS general substrate transporter like domains"/>
    <property type="match status" value="2"/>
</dbReference>
<dbReference type="PROSITE" id="PS50850">
    <property type="entry name" value="MFS"/>
    <property type="match status" value="1"/>
</dbReference>
<feature type="transmembrane region" description="Helical" evidence="6">
    <location>
        <begin position="432"/>
        <end position="452"/>
    </location>
</feature>
<feature type="compositionally biased region" description="Basic and acidic residues" evidence="5">
    <location>
        <begin position="502"/>
        <end position="511"/>
    </location>
</feature>
<evidence type="ECO:0000313" key="8">
    <source>
        <dbReference type="EMBL" id="PRX96993.1"/>
    </source>
</evidence>
<dbReference type="CDD" id="cd17316">
    <property type="entry name" value="MFS_SV2_like"/>
    <property type="match status" value="1"/>
</dbReference>
<feature type="transmembrane region" description="Helical" evidence="6">
    <location>
        <begin position="312"/>
        <end position="331"/>
    </location>
</feature>
<dbReference type="Proteomes" id="UP000237846">
    <property type="component" value="Unassembled WGS sequence"/>
</dbReference>
<keyword evidence="3 6" id="KW-1133">Transmembrane helix</keyword>
<keyword evidence="2 6" id="KW-0812">Transmembrane</keyword>
<feature type="transmembrane region" description="Helical" evidence="6">
    <location>
        <begin position="224"/>
        <end position="243"/>
    </location>
</feature>
<gene>
    <name evidence="8" type="ORF">CLV72_10628</name>
</gene>
<proteinExistence type="predicted"/>
<dbReference type="RefSeq" id="WP_106248594.1">
    <property type="nucleotide sequence ID" value="NZ_PVZC01000006.1"/>
</dbReference>
<evidence type="ECO:0000313" key="9">
    <source>
        <dbReference type="Proteomes" id="UP000237846"/>
    </source>
</evidence>
<sequence length="521" mass="54810">MSPPQRSAGVRWYRQLDRKDWKAFFAAWLGYAMDGFDFVLITLVLTEVGREFGLDTVATASLVSAAFISRWFGGLALGAVGDRYGRRPAMVASIVLYSVGTFACGLAVGYWTLFIARLVVGIGMAGEYSASATYVIESWPRALRNRASGFLISGFSLGGVLAAQAYALIVPALGWRALFFVGIVPIVLALWLRRSIPEAPDWQHQAAAGREASFIEVLYTGRRAPLNVIATVLVAGALFGIFAVGAQGWAVWLLIAVAAAGLLSFAAQFAGAQTPMMVTLIVVVFCAFLYSWPIQALLPTYLETELDYTPAQVSGVLAFSGFGTMVGCWIAGFIGDWLGTRRAYVISLSASLVFIVPVFGLGGDLLVVLGVLLFCQQAFGQGISGLLPKLVGGYFPTTRRAAGLGYTYNVGALGGAVAPVLGAQIAERTSLAVALGGLAFALTAVVIVLIAVDAPARVQRLFTPGADLMVDHTTDADQVAPELRAPAAAPGGAPTGGTGATKETKETKETKGTQGTEPDSR</sequence>
<dbReference type="SUPFAM" id="SSF103473">
    <property type="entry name" value="MFS general substrate transporter"/>
    <property type="match status" value="1"/>
</dbReference>
<dbReference type="AlphaFoldDB" id="A0A2T0Q003"/>
<dbReference type="PANTHER" id="PTHR23508">
    <property type="entry name" value="CARBOXYLIC ACID TRANSPORTER PROTEIN HOMOLOG"/>
    <property type="match status" value="1"/>
</dbReference>
<evidence type="ECO:0000256" key="4">
    <source>
        <dbReference type="ARBA" id="ARBA00023136"/>
    </source>
</evidence>
<dbReference type="EMBL" id="PVZC01000006">
    <property type="protein sequence ID" value="PRX96993.1"/>
    <property type="molecule type" value="Genomic_DNA"/>
</dbReference>
<protein>
    <submittedName>
        <fullName evidence="8">SHS family sialic acid transporter-like MFS transporter</fullName>
    </submittedName>
</protein>
<dbReference type="PANTHER" id="PTHR23508:SF3">
    <property type="entry name" value="SIALIC ACID TRANSPORTER NANT"/>
    <property type="match status" value="1"/>
</dbReference>
<reference evidence="8 9" key="1">
    <citation type="submission" date="2018-03" db="EMBL/GenBank/DDBJ databases">
        <title>Genomic Encyclopedia of Archaeal and Bacterial Type Strains, Phase II (KMG-II): from individual species to whole genera.</title>
        <authorList>
            <person name="Goeker M."/>
        </authorList>
    </citation>
    <scope>NUCLEOTIDE SEQUENCE [LARGE SCALE GENOMIC DNA]</scope>
    <source>
        <strain evidence="8 9">DSM 45601</strain>
    </source>
</reference>